<dbReference type="PANTHER" id="PTHR33408">
    <property type="entry name" value="TRANSPOSASE"/>
    <property type="match status" value="1"/>
</dbReference>
<proteinExistence type="predicted"/>
<evidence type="ECO:0000259" key="2">
    <source>
        <dbReference type="Pfam" id="PF05598"/>
    </source>
</evidence>
<evidence type="ECO:0000313" key="4">
    <source>
        <dbReference type="EMBL" id="MEN1761925.1"/>
    </source>
</evidence>
<reference evidence="4 5" key="1">
    <citation type="submission" date="2024-04" db="EMBL/GenBank/DDBJ databases">
        <title>Genome sequencing and metabolic network reconstruction of aminoacids and betaine degradation by Anoxynatronum sibiricum.</title>
        <authorList>
            <person name="Detkova E.N."/>
            <person name="Boltjanskaja Y.V."/>
            <person name="Mardanov A.V."/>
            <person name="Kevbrin V."/>
        </authorList>
    </citation>
    <scope>NUCLEOTIDE SEQUENCE [LARGE SCALE GENOMIC DNA]</scope>
    <source>
        <strain evidence="4 5">Z-7981</strain>
    </source>
</reference>
<evidence type="ECO:0000259" key="3">
    <source>
        <dbReference type="Pfam" id="PF13751"/>
    </source>
</evidence>
<dbReference type="Proteomes" id="UP001407405">
    <property type="component" value="Unassembled WGS sequence"/>
</dbReference>
<protein>
    <submittedName>
        <fullName evidence="4">IS1182 family transposase</fullName>
    </submittedName>
</protein>
<dbReference type="Pfam" id="PF13751">
    <property type="entry name" value="DDE_Tnp_1_6"/>
    <property type="match status" value="1"/>
</dbReference>
<accession>A0ABU9VXM4</accession>
<feature type="compositionally biased region" description="Basic and acidic residues" evidence="1">
    <location>
        <begin position="181"/>
        <end position="205"/>
    </location>
</feature>
<dbReference type="InterPro" id="IPR025668">
    <property type="entry name" value="Tnp_DDE_dom"/>
</dbReference>
<feature type="region of interest" description="Disordered" evidence="1">
    <location>
        <begin position="181"/>
        <end position="213"/>
    </location>
</feature>
<dbReference type="InterPro" id="IPR047629">
    <property type="entry name" value="IS1182_transpos"/>
</dbReference>
<gene>
    <name evidence="4" type="ORF">AAIG11_15665</name>
</gene>
<evidence type="ECO:0000313" key="5">
    <source>
        <dbReference type="Proteomes" id="UP001407405"/>
    </source>
</evidence>
<evidence type="ECO:0000256" key="1">
    <source>
        <dbReference type="SAM" id="MobiDB-lite"/>
    </source>
</evidence>
<dbReference type="NCBIfam" id="NF033551">
    <property type="entry name" value="transpos_IS1182"/>
    <property type="match status" value="1"/>
</dbReference>
<dbReference type="EMBL" id="JBCITM010000024">
    <property type="protein sequence ID" value="MEN1761925.1"/>
    <property type="molecule type" value="Genomic_DNA"/>
</dbReference>
<name>A0ABU9VXM4_9CLOT</name>
<dbReference type="PANTHER" id="PTHR33408:SF2">
    <property type="entry name" value="TRANSPOSASE DDE DOMAIN-CONTAINING PROTEIN"/>
    <property type="match status" value="1"/>
</dbReference>
<organism evidence="4 5">
    <name type="scientific">Anoxynatronum sibiricum</name>
    <dbReference type="NCBI Taxonomy" id="210623"/>
    <lineage>
        <taxon>Bacteria</taxon>
        <taxon>Bacillati</taxon>
        <taxon>Bacillota</taxon>
        <taxon>Clostridia</taxon>
        <taxon>Eubacteriales</taxon>
        <taxon>Clostridiaceae</taxon>
        <taxon>Anoxynatronum</taxon>
    </lineage>
</organism>
<feature type="domain" description="Transposase DDE" evidence="3">
    <location>
        <begin position="323"/>
        <end position="442"/>
    </location>
</feature>
<dbReference type="RefSeq" id="WP_343187209.1">
    <property type="nucleotide sequence ID" value="NZ_JBCITM010000024.1"/>
</dbReference>
<dbReference type="Pfam" id="PF05598">
    <property type="entry name" value="DUF772"/>
    <property type="match status" value="1"/>
</dbReference>
<feature type="domain" description="Transposase InsH N-terminal" evidence="2">
    <location>
        <begin position="17"/>
        <end position="112"/>
    </location>
</feature>
<sequence>MITRQKEKQRTQIELISLDELVPKDHLVRKLEAAIDFSFIYDLVKDKYSEERGRPSIDPVSLFKIVLVQYLFGIRSMRQTIQEIQTNMAYRWFIGYGLNEEIPHFTTFGKNYVRRFKDTDIFEQVFQRILEEVIRAGFLRPEEVFIDATHVKASANKGKYRKEMVEKSVRHYQDQLEAEVDKDRANHGKGPLKESKKKVEMKEQKVSTTDPESGILRKSEKEKCFAYSYHTACDPNGFILGLAVTGANVHDSTMLEAILNQVTARVGAPQSIAVDAGYKTPFICKILLERDIRPVMPYKRPMTKKGFFRKHEYVYDEYHNCYLCPQDKILTYRTTNREGYREYHSNPVDCRTCPHLAQCTESRDHTKRLMRHVWQDYLDEAEHLRHTTQNKTIYAKRKETIERVFADMKEKHGMRWTTLRGIKRVATEAMLVAAAMNLKKLATWKWRKGMTGPGPSSFKRLILFLRKMLAPTQGNQHFVYSLPPALIAGGFVRFLL</sequence>
<dbReference type="InterPro" id="IPR008490">
    <property type="entry name" value="Transposase_InsH_N"/>
</dbReference>
<comment type="caution">
    <text evidence="4">The sequence shown here is derived from an EMBL/GenBank/DDBJ whole genome shotgun (WGS) entry which is preliminary data.</text>
</comment>
<keyword evidence="5" id="KW-1185">Reference proteome</keyword>